<reference evidence="3 4" key="1">
    <citation type="submission" date="2021-01" db="EMBL/GenBank/DDBJ databases">
        <title>Genomic Encyclopedia of Type Strains, Phase IV (KMG-IV): sequencing the most valuable type-strain genomes for metagenomic binning, comparative biology and taxonomic classification.</title>
        <authorList>
            <person name="Goeker M."/>
        </authorList>
    </citation>
    <scope>NUCLEOTIDE SEQUENCE [LARGE SCALE GENOMIC DNA]</scope>
    <source>
        <strain evidence="3 4">DSM 25540</strain>
    </source>
</reference>
<keyword evidence="2" id="KW-0812">Transmembrane</keyword>
<feature type="coiled-coil region" evidence="1">
    <location>
        <begin position="97"/>
        <end position="142"/>
    </location>
</feature>
<organism evidence="3 4">
    <name type="scientific">Geomicrobium sediminis</name>
    <dbReference type="NCBI Taxonomy" id="1347788"/>
    <lineage>
        <taxon>Bacteria</taxon>
        <taxon>Bacillati</taxon>
        <taxon>Bacillota</taxon>
        <taxon>Bacilli</taxon>
        <taxon>Bacillales</taxon>
        <taxon>Geomicrobium</taxon>
    </lineage>
</organism>
<dbReference type="EMBL" id="JAFBEC010000008">
    <property type="protein sequence ID" value="MBM7633880.1"/>
    <property type="molecule type" value="Genomic_DNA"/>
</dbReference>
<keyword evidence="4" id="KW-1185">Reference proteome</keyword>
<evidence type="ECO:0000313" key="4">
    <source>
        <dbReference type="Proteomes" id="UP000741863"/>
    </source>
</evidence>
<comment type="caution">
    <text evidence="3">The sequence shown here is derived from an EMBL/GenBank/DDBJ whole genome shotgun (WGS) entry which is preliminary data.</text>
</comment>
<evidence type="ECO:0000313" key="3">
    <source>
        <dbReference type="EMBL" id="MBM7633880.1"/>
    </source>
</evidence>
<sequence length="172" mass="19493">MKSKPNGRVERRHLEVVPSGTIEVTPTLTTEEALEDIDKILKSSTFRSSRHYNAPNSESEVAATMSDNNKYDLFMQDIKTTISESEQRSERRENKLEERLIRDIDSYKKEAADREERFMSALDEIKTDIKASQQEISDLTKSSNRHNWATTITIGALALATCATVIVAILTQ</sequence>
<name>A0ABS2PFP1_9BACL</name>
<evidence type="ECO:0000256" key="2">
    <source>
        <dbReference type="SAM" id="Phobius"/>
    </source>
</evidence>
<dbReference type="Proteomes" id="UP000741863">
    <property type="component" value="Unassembled WGS sequence"/>
</dbReference>
<gene>
    <name evidence="3" type="ORF">JOD17_002976</name>
</gene>
<keyword evidence="1" id="KW-0175">Coiled coil</keyword>
<feature type="transmembrane region" description="Helical" evidence="2">
    <location>
        <begin position="148"/>
        <end position="170"/>
    </location>
</feature>
<proteinExistence type="predicted"/>
<keyword evidence="2" id="KW-1133">Transmembrane helix</keyword>
<protein>
    <submittedName>
        <fullName evidence="3">Chromosome segregation ATPase</fullName>
    </submittedName>
</protein>
<evidence type="ECO:0000256" key="1">
    <source>
        <dbReference type="SAM" id="Coils"/>
    </source>
</evidence>
<keyword evidence="2" id="KW-0472">Membrane</keyword>
<dbReference type="RefSeq" id="WP_204698611.1">
    <property type="nucleotide sequence ID" value="NZ_JAFBEC010000008.1"/>
</dbReference>
<accession>A0ABS2PFP1</accession>